<dbReference type="SUPFAM" id="SSF56300">
    <property type="entry name" value="Metallo-dependent phosphatases"/>
    <property type="match status" value="1"/>
</dbReference>
<keyword evidence="2" id="KW-1185">Reference proteome</keyword>
<dbReference type="STRING" id="84022.CACET_c38350"/>
<accession>A0A0D8I7Q8</accession>
<protein>
    <submittedName>
        <fullName evidence="1">Metallophosphoesterase</fullName>
    </submittedName>
</protein>
<dbReference type="InterPro" id="IPR050126">
    <property type="entry name" value="Ap4A_hydrolase"/>
</dbReference>
<evidence type="ECO:0000313" key="2">
    <source>
        <dbReference type="Proteomes" id="UP000035704"/>
    </source>
</evidence>
<dbReference type="KEGG" id="cace:CACET_c38350"/>
<name>A0A0D8I7Q8_9CLOT</name>
<dbReference type="PANTHER" id="PTHR42850:SF4">
    <property type="entry name" value="ZINC-DEPENDENT ENDOPOLYPHOSPHATASE"/>
    <property type="match status" value="1"/>
</dbReference>
<dbReference type="InterPro" id="IPR004843">
    <property type="entry name" value="Calcineurin-like_PHP"/>
</dbReference>
<organism evidence="1 2">
    <name type="scientific">Clostridium aceticum</name>
    <dbReference type="NCBI Taxonomy" id="84022"/>
    <lineage>
        <taxon>Bacteria</taxon>
        <taxon>Bacillati</taxon>
        <taxon>Bacillota</taxon>
        <taxon>Clostridia</taxon>
        <taxon>Eubacteriales</taxon>
        <taxon>Clostridiaceae</taxon>
        <taxon>Clostridium</taxon>
    </lineage>
</organism>
<dbReference type="GO" id="GO:0005737">
    <property type="term" value="C:cytoplasm"/>
    <property type="evidence" value="ECO:0007669"/>
    <property type="project" value="TreeGrafter"/>
</dbReference>
<gene>
    <name evidence="1" type="ORF">CACET_c38350</name>
</gene>
<dbReference type="PATRIC" id="fig|84022.5.peg.1084"/>
<sequence length="284" mass="33180">MEVSLQQKVLIIGDIHGCYDEMIELIDKSQIDLSRDWVISVGDIVDRGMKTPEVFSFFQNTPHALMILGNHEAKHLFQHHKKKVDLTDPSVAIQKRMIEPNQYSVMLDYLRSQPLYQSVEYPNKKYLILHAGITEDIDLQDMPLYLPEDYVKDEKIKTIIGRGSRRRKGFDEKSTPWYDEISSAYTIVFGHQITQEVIRGENKNVYGIDTGCCRGGKLTGLLLPEEKNFQVEAKKNYYDEIEKNYLDSYYLEVFDLLSEKQKETLLQQDNIEKTKKKIQQEMKE</sequence>
<dbReference type="GO" id="GO:0016791">
    <property type="term" value="F:phosphatase activity"/>
    <property type="evidence" value="ECO:0007669"/>
    <property type="project" value="TreeGrafter"/>
</dbReference>
<dbReference type="Proteomes" id="UP000035704">
    <property type="component" value="Chromosome"/>
</dbReference>
<proteinExistence type="predicted"/>
<dbReference type="RefSeq" id="WP_044825594.1">
    <property type="nucleotide sequence ID" value="NZ_CP009687.1"/>
</dbReference>
<dbReference type="Gene3D" id="3.60.21.10">
    <property type="match status" value="1"/>
</dbReference>
<dbReference type="PANTHER" id="PTHR42850">
    <property type="entry name" value="METALLOPHOSPHOESTERASE"/>
    <property type="match status" value="1"/>
</dbReference>
<dbReference type="OrthoDB" id="384253at2"/>
<dbReference type="InterPro" id="IPR029052">
    <property type="entry name" value="Metallo-depent_PP-like"/>
</dbReference>
<dbReference type="AlphaFoldDB" id="A0A0D8I7Q8"/>
<reference evidence="1 2" key="1">
    <citation type="submission" date="2014-10" db="EMBL/GenBank/DDBJ databases">
        <title>Genome sequence of Clostridium aceticum DSM 1496.</title>
        <authorList>
            <person name="Poehlein A."/>
            <person name="Schiel-Bengelsdorf B."/>
            <person name="Gottschalk G."/>
            <person name="Duerre P."/>
            <person name="Daniel R."/>
        </authorList>
    </citation>
    <scope>NUCLEOTIDE SEQUENCE [LARGE SCALE GENOMIC DNA]</scope>
    <source>
        <strain evidence="1 2">DSM 1496</strain>
    </source>
</reference>
<evidence type="ECO:0000313" key="1">
    <source>
        <dbReference type="EMBL" id="AKL97263.1"/>
    </source>
</evidence>
<dbReference type="Pfam" id="PF00149">
    <property type="entry name" value="Metallophos"/>
    <property type="match status" value="1"/>
</dbReference>
<dbReference type="EMBL" id="CP009687">
    <property type="protein sequence ID" value="AKL97263.1"/>
    <property type="molecule type" value="Genomic_DNA"/>
</dbReference>